<reference evidence="4 5" key="1">
    <citation type="submission" date="2019-08" db="EMBL/GenBank/DDBJ databases">
        <title>Genome of Psychroserpens burtonensis ACAM 167.</title>
        <authorList>
            <person name="Bowman J.P."/>
        </authorList>
    </citation>
    <scope>NUCLEOTIDE SEQUENCE [LARGE SCALE GENOMIC DNA]</scope>
    <source>
        <strain evidence="4 5">ACAM 167</strain>
    </source>
</reference>
<evidence type="ECO:0000256" key="2">
    <source>
        <dbReference type="SAM" id="SignalP"/>
    </source>
</evidence>
<organism evidence="4 5">
    <name type="scientific">Psychroserpens burtonensis</name>
    <dbReference type="NCBI Taxonomy" id="49278"/>
    <lineage>
        <taxon>Bacteria</taxon>
        <taxon>Pseudomonadati</taxon>
        <taxon>Bacteroidota</taxon>
        <taxon>Flavobacteriia</taxon>
        <taxon>Flavobacteriales</taxon>
        <taxon>Flavobacteriaceae</taxon>
        <taxon>Psychroserpens</taxon>
    </lineage>
</organism>
<protein>
    <submittedName>
        <fullName evidence="4">T9SS type A sorting domain-containing protein</fullName>
    </submittedName>
</protein>
<dbReference type="InterPro" id="IPR026444">
    <property type="entry name" value="Secre_tail"/>
</dbReference>
<dbReference type="OrthoDB" id="1138233at2"/>
<gene>
    <name evidence="4" type="ORF">ES692_15675</name>
</gene>
<keyword evidence="5" id="KW-1185">Reference proteome</keyword>
<keyword evidence="1 2" id="KW-0732">Signal</keyword>
<dbReference type="Proteomes" id="UP000321938">
    <property type="component" value="Unassembled WGS sequence"/>
</dbReference>
<dbReference type="NCBIfam" id="TIGR04183">
    <property type="entry name" value="Por_Secre_tail"/>
    <property type="match status" value="1"/>
</dbReference>
<feature type="domain" description="Secretion system C-terminal sorting" evidence="3">
    <location>
        <begin position="816"/>
        <end position="882"/>
    </location>
</feature>
<dbReference type="AlphaFoldDB" id="A0A5C7B5A0"/>
<proteinExistence type="predicted"/>
<dbReference type="Pfam" id="PF18962">
    <property type="entry name" value="Por_Secre_tail"/>
    <property type="match status" value="1"/>
</dbReference>
<dbReference type="RefSeq" id="WP_147232038.1">
    <property type="nucleotide sequence ID" value="NZ_VOSB01000026.1"/>
</dbReference>
<comment type="caution">
    <text evidence="4">The sequence shown here is derived from an EMBL/GenBank/DDBJ whole genome shotgun (WGS) entry which is preliminary data.</text>
</comment>
<sequence>MKTKLLHKAYLLTVFCLLTSLFINAQTTFTYSGSGDWTDTANWSPSYPGTTINTADTVIINGSVDIFTSITNLGTINNSGTLNILSNLDNSGSLTNTGTLDIDFLDNTGIITNSLTLNLSGFIDNNNGTITNTAAGTLTIENFSDLFNSGTITNIGTLDNLGTLLSFDTLDNSGTFNNSGTADILSELDNSGALTNTGTLDIDFLDNTGIITNSLTLNLSGFIDNNNGTITNTVAGTLTIENFSDLFNSGTITNIGILDNLGTLLNFDTIDNSGTLNNSGAIDSPSFDFDNSGTLTGINTSHQRDFNNAGVLSPGNSPGTYTFNDSYTHESTATLTTELESTTNFDIVAVTGTANLSGTLDVNLLNGFTPSLGDTFTILTAGTVSGTFATTNLPTGYTWSVNYSATEVVLEVIPNTFTYSDSGDWTDTANWSPWYPGTTINTADTVIINGSVDTFTSITNLGTINNSGTLNILSNLDNSGSLTNTGTLDIDFLDNTGIITNSLTLNLSGFIDNNNGTITNTAAGTLTIENFSDLFNSGTITNIGTLDNLGTLLSFDTLDNSGTFNNSGTADILSELDNSGALTNTGTLDIDFLDNTGIITNSLTLNLSGFIDNNNGTITNTVAGTLTIENFSDLFNSGTITNIGILDNLGTLLNFDTIDNSGTLNNLGALDSPSFDFDNSGTLTGINTSHQRDFNNAGVLSPGNSPGTYTFNDSYTHESTATLTTELESTTNFDIVAVTGTANLNGTLDVNLLNGFTPSLGDTFTILTAGTVSGTFATTNLPTGYTWSVNYSATEVILEVASTLSSQDFDVLSFSLYPNPAKDQFTIQLDLASKLEKVNIYNMLGQVVLTTKVTNIDSSNLASGSYFVEVITSKGKTTKKLILE</sequence>
<evidence type="ECO:0000256" key="1">
    <source>
        <dbReference type="ARBA" id="ARBA00022729"/>
    </source>
</evidence>
<evidence type="ECO:0000313" key="4">
    <source>
        <dbReference type="EMBL" id="TXE15716.1"/>
    </source>
</evidence>
<name>A0A5C7B5A0_9FLAO</name>
<evidence type="ECO:0000259" key="3">
    <source>
        <dbReference type="Pfam" id="PF18962"/>
    </source>
</evidence>
<evidence type="ECO:0000313" key="5">
    <source>
        <dbReference type="Proteomes" id="UP000321938"/>
    </source>
</evidence>
<feature type="signal peptide" evidence="2">
    <location>
        <begin position="1"/>
        <end position="25"/>
    </location>
</feature>
<dbReference type="EMBL" id="VOSB01000026">
    <property type="protein sequence ID" value="TXE15716.1"/>
    <property type="molecule type" value="Genomic_DNA"/>
</dbReference>
<feature type="chain" id="PRO_5022972875" evidence="2">
    <location>
        <begin position="26"/>
        <end position="884"/>
    </location>
</feature>
<accession>A0A5C7B5A0</accession>